<dbReference type="InterPro" id="IPR017871">
    <property type="entry name" value="ABC_transporter-like_CS"/>
</dbReference>
<feature type="transmembrane region" description="Helical" evidence="5">
    <location>
        <begin position="315"/>
        <end position="337"/>
    </location>
</feature>
<evidence type="ECO:0000256" key="4">
    <source>
        <dbReference type="ARBA" id="ARBA00023136"/>
    </source>
</evidence>
<comment type="subcellular location">
    <subcellularLocation>
        <location evidence="1">Membrane</location>
        <topology evidence="1">Multi-pass membrane protein</topology>
    </subcellularLocation>
</comment>
<dbReference type="Proteomes" id="UP000830375">
    <property type="component" value="Unassembled WGS sequence"/>
</dbReference>
<feature type="transmembrane region" description="Helical" evidence="5">
    <location>
        <begin position="503"/>
        <end position="526"/>
    </location>
</feature>
<feature type="transmembrane region" description="Helical" evidence="5">
    <location>
        <begin position="467"/>
        <end position="491"/>
    </location>
</feature>
<feature type="transmembrane region" description="Helical" evidence="5">
    <location>
        <begin position="427"/>
        <end position="447"/>
    </location>
</feature>
<name>A0ABQ8MIK6_LABRO</name>
<reference evidence="7 8" key="1">
    <citation type="submission" date="2022-01" db="EMBL/GenBank/DDBJ databases">
        <title>A high-quality chromosome-level genome assembly of rohu carp, Labeo rohita.</title>
        <authorList>
            <person name="Arick M.A. II"/>
            <person name="Hsu C.-Y."/>
            <person name="Magbanua Z."/>
            <person name="Pechanova O."/>
            <person name="Grover C."/>
            <person name="Miller E."/>
            <person name="Thrash A."/>
            <person name="Ezzel L."/>
            <person name="Alam S."/>
            <person name="Benzie J."/>
            <person name="Hamilton M."/>
            <person name="Karsi A."/>
            <person name="Lawrence M.L."/>
            <person name="Peterson D.G."/>
        </authorList>
    </citation>
    <scope>NUCLEOTIDE SEQUENCE [LARGE SCALE GENOMIC DNA]</scope>
    <source>
        <strain evidence="8">BAU-BD-2019</strain>
        <tissue evidence="7">Blood</tissue>
    </source>
</reference>
<dbReference type="InterPro" id="IPR026082">
    <property type="entry name" value="ABCA"/>
</dbReference>
<dbReference type="Pfam" id="PF12698">
    <property type="entry name" value="ABC2_membrane_3"/>
    <property type="match status" value="1"/>
</dbReference>
<dbReference type="SUPFAM" id="SSF52540">
    <property type="entry name" value="P-loop containing nucleoside triphosphate hydrolases"/>
    <property type="match status" value="1"/>
</dbReference>
<keyword evidence="3 5" id="KW-1133">Transmembrane helix</keyword>
<sequence length="903" mass="102222">MGKCRIIFTSSRKGINQRHTFRRTLYRYITPPFPITSVSFSNELIEKMRKRRLGQGMIKERGGTAIYDTNALLKNPVLTAVLDQQLEEGGLSTAFISNFLFNGPESERPAGMPAFDWRNVFNTTSGAAQQLTQILSSEWMLMFPPIFLSFIYCFFSFGLAWFSVLLFVFSIRHCFDLDKFEGVSTEALLVEQALKLLSQGHYWAGLVFTDLNPSDPLTPPHIKYKIRMDIEETERTDKTKERSWYPSARANPLNDLRYVSGGFVYLQDMVDRGIVKVQTGVSQPLGVYAQQMPYPCYMDDASGHSCSFTSYIGTMLPMFLVLAFINSASLIIKNLVLEKELRLKEVLRVVGVRNSSMWFCWFIENMILLAIPCALISVLVKLACYGPIIGVLIISSVIIQHSQPVTFRNSFIASSFPWFLRSLTRSLPLYMTLAWIFSVALIVKGVVQEKEARLKETVRMMGLKGSTYWLSWTISSMLPLAVSAALLTVILKYGKVLRYSDPSVIFVFLLVFCVATVMQCFFISVFFSRANLAAACGGLIYFLLYLPHVLCYAWRDVLGFGAKIATSLLSCVAFGYGCENFSRYEEQGIGIQWSNIRVSPQENDRYSFIVSIFMMLFDAFIYWILTWYIENVYPVGSDAEPDLLHEMENQKGFLEKPPPGMKPGVCIRNLVKVYKTGNKLAVDGLSLDFYQDHITSSILTGLFAPTSGTAYINGYDIRTDIDTIRTHLGMCPQHNVLFNDLTVEEHIYFYARLKGRSSKEVKKEIDQMIKDVGLPHKRNDLAKNLSGGMQRKLSVAIAFVGGSNVVILDEPTAGVDPYARRGIWELLLKYKKGFASAFGKRRCVIFHISALGKSKDRRLELPLPRHRGRAEIMAALNPAGVWLRRELRRIQNTGNFSIQAAKE</sequence>
<evidence type="ECO:0000259" key="6">
    <source>
        <dbReference type="PROSITE" id="PS50893"/>
    </source>
</evidence>
<dbReference type="InterPro" id="IPR013525">
    <property type="entry name" value="ABC2_TM"/>
</dbReference>
<organism evidence="7 8">
    <name type="scientific">Labeo rohita</name>
    <name type="common">Indian major carp</name>
    <name type="synonym">Cyprinus rohita</name>
    <dbReference type="NCBI Taxonomy" id="84645"/>
    <lineage>
        <taxon>Eukaryota</taxon>
        <taxon>Metazoa</taxon>
        <taxon>Chordata</taxon>
        <taxon>Craniata</taxon>
        <taxon>Vertebrata</taxon>
        <taxon>Euteleostomi</taxon>
        <taxon>Actinopterygii</taxon>
        <taxon>Neopterygii</taxon>
        <taxon>Teleostei</taxon>
        <taxon>Ostariophysi</taxon>
        <taxon>Cypriniformes</taxon>
        <taxon>Cyprinidae</taxon>
        <taxon>Labeoninae</taxon>
        <taxon>Labeonini</taxon>
        <taxon>Labeo</taxon>
    </lineage>
</organism>
<keyword evidence="2 5" id="KW-0812">Transmembrane</keyword>
<dbReference type="PROSITE" id="PS50893">
    <property type="entry name" value="ABC_TRANSPORTER_2"/>
    <property type="match status" value="1"/>
</dbReference>
<feature type="transmembrane region" description="Helical" evidence="5">
    <location>
        <begin position="358"/>
        <end position="379"/>
    </location>
</feature>
<keyword evidence="4 5" id="KW-0472">Membrane</keyword>
<dbReference type="EMBL" id="JACTAM010000007">
    <property type="protein sequence ID" value="KAI2662112.1"/>
    <property type="molecule type" value="Genomic_DNA"/>
</dbReference>
<evidence type="ECO:0000313" key="8">
    <source>
        <dbReference type="Proteomes" id="UP000830375"/>
    </source>
</evidence>
<feature type="transmembrane region" description="Helical" evidence="5">
    <location>
        <begin position="385"/>
        <end position="407"/>
    </location>
</feature>
<evidence type="ECO:0000313" key="7">
    <source>
        <dbReference type="EMBL" id="KAI2662112.1"/>
    </source>
</evidence>
<dbReference type="PANTHER" id="PTHR19229:SF234">
    <property type="entry name" value="ATP-BINDING CASSETTE SUB-FAMILY A MEMBER 1-LIKE"/>
    <property type="match status" value="1"/>
</dbReference>
<keyword evidence="8" id="KW-1185">Reference proteome</keyword>
<dbReference type="PANTHER" id="PTHR19229">
    <property type="entry name" value="ATP-BINDING CASSETTE TRANSPORTER SUBFAMILY A ABCA"/>
    <property type="match status" value="1"/>
</dbReference>
<feature type="transmembrane region" description="Helical" evidence="5">
    <location>
        <begin position="606"/>
        <end position="629"/>
    </location>
</feature>
<dbReference type="InterPro" id="IPR027417">
    <property type="entry name" value="P-loop_NTPase"/>
</dbReference>
<dbReference type="InterPro" id="IPR003439">
    <property type="entry name" value="ABC_transporter-like_ATP-bd"/>
</dbReference>
<evidence type="ECO:0000256" key="2">
    <source>
        <dbReference type="ARBA" id="ARBA00022692"/>
    </source>
</evidence>
<protein>
    <submittedName>
        <fullName evidence="7">Phospholipid-transporting ATPase ABCA1</fullName>
    </submittedName>
</protein>
<dbReference type="Gene3D" id="3.40.50.300">
    <property type="entry name" value="P-loop containing nucleotide triphosphate hydrolases"/>
    <property type="match status" value="1"/>
</dbReference>
<feature type="transmembrane region" description="Helical" evidence="5">
    <location>
        <begin position="532"/>
        <end position="554"/>
    </location>
</feature>
<feature type="domain" description="ABC transporter" evidence="6">
    <location>
        <begin position="665"/>
        <end position="903"/>
    </location>
</feature>
<evidence type="ECO:0000256" key="5">
    <source>
        <dbReference type="SAM" id="Phobius"/>
    </source>
</evidence>
<accession>A0ABQ8MIK6</accession>
<proteinExistence type="predicted"/>
<dbReference type="CDD" id="cd03263">
    <property type="entry name" value="ABC_subfamily_A"/>
    <property type="match status" value="1"/>
</dbReference>
<evidence type="ECO:0000256" key="3">
    <source>
        <dbReference type="ARBA" id="ARBA00022989"/>
    </source>
</evidence>
<dbReference type="PROSITE" id="PS00211">
    <property type="entry name" value="ABC_TRANSPORTER_1"/>
    <property type="match status" value="1"/>
</dbReference>
<gene>
    <name evidence="7" type="ORF">H4Q32_000879</name>
</gene>
<dbReference type="Pfam" id="PF00005">
    <property type="entry name" value="ABC_tran"/>
    <property type="match status" value="1"/>
</dbReference>
<feature type="transmembrane region" description="Helical" evidence="5">
    <location>
        <begin position="146"/>
        <end position="169"/>
    </location>
</feature>
<comment type="caution">
    <text evidence="7">The sequence shown here is derived from an EMBL/GenBank/DDBJ whole genome shotgun (WGS) entry which is preliminary data.</text>
</comment>
<evidence type="ECO:0000256" key="1">
    <source>
        <dbReference type="ARBA" id="ARBA00004141"/>
    </source>
</evidence>